<dbReference type="RefSeq" id="XP_053027192.1">
    <property type="nucleotide sequence ID" value="XM_053163459.1"/>
</dbReference>
<organism evidence="2 3">
    <name type="scientific">Puccinia triticina</name>
    <dbReference type="NCBI Taxonomy" id="208348"/>
    <lineage>
        <taxon>Eukaryota</taxon>
        <taxon>Fungi</taxon>
        <taxon>Dikarya</taxon>
        <taxon>Basidiomycota</taxon>
        <taxon>Pucciniomycotina</taxon>
        <taxon>Pucciniomycetes</taxon>
        <taxon>Pucciniales</taxon>
        <taxon>Pucciniaceae</taxon>
        <taxon>Puccinia</taxon>
    </lineage>
</organism>
<proteinExistence type="predicted"/>
<accession>A0ABY7D5T4</accession>
<gene>
    <name evidence="2" type="ORF">PtA15_15A26</name>
</gene>
<feature type="region of interest" description="Disordered" evidence="1">
    <location>
        <begin position="1"/>
        <end position="26"/>
    </location>
</feature>
<dbReference type="Proteomes" id="UP001164743">
    <property type="component" value="Chromosome 15A"/>
</dbReference>
<keyword evidence="3" id="KW-1185">Reference proteome</keyword>
<protein>
    <submittedName>
        <fullName evidence="2">Uncharacterized protein</fullName>
    </submittedName>
</protein>
<sequence>MPTSLSYHPQTIHQTRHHHRPPKAREPCCIDHVASQPTADDSRLGISHQTI</sequence>
<evidence type="ECO:0000256" key="1">
    <source>
        <dbReference type="SAM" id="MobiDB-lite"/>
    </source>
</evidence>
<reference evidence="2" key="1">
    <citation type="submission" date="2022-10" db="EMBL/GenBank/DDBJ databases">
        <title>Puccinia triticina Genome sequencing and assembly.</title>
        <authorList>
            <person name="Li C."/>
        </authorList>
    </citation>
    <scope>NUCLEOTIDE SEQUENCE</scope>
    <source>
        <strain evidence="2">Pt15</strain>
    </source>
</reference>
<evidence type="ECO:0000313" key="2">
    <source>
        <dbReference type="EMBL" id="WAQ91637.1"/>
    </source>
</evidence>
<feature type="compositionally biased region" description="Polar residues" evidence="1">
    <location>
        <begin position="1"/>
        <end position="13"/>
    </location>
</feature>
<name>A0ABY7D5T4_9BASI</name>
<evidence type="ECO:0000313" key="3">
    <source>
        <dbReference type="Proteomes" id="UP001164743"/>
    </source>
</evidence>
<dbReference type="GeneID" id="77804343"/>
<dbReference type="EMBL" id="CP110435">
    <property type="protein sequence ID" value="WAQ91637.1"/>
    <property type="molecule type" value="Genomic_DNA"/>
</dbReference>